<feature type="region of interest" description="Disordered" evidence="6">
    <location>
        <begin position="36"/>
        <end position="69"/>
    </location>
</feature>
<dbReference type="PANTHER" id="PTHR32060:SF29">
    <property type="entry name" value="CARBOXY-TERMINAL PROCESSING PROTEASE CTPB"/>
    <property type="match status" value="1"/>
</dbReference>
<organism evidence="8 9">
    <name type="scientific">Filobacillus milosensis</name>
    <dbReference type="NCBI Taxonomy" id="94137"/>
    <lineage>
        <taxon>Bacteria</taxon>
        <taxon>Bacillati</taxon>
        <taxon>Bacillota</taxon>
        <taxon>Bacilli</taxon>
        <taxon>Bacillales</taxon>
        <taxon>Bacillaceae</taxon>
        <taxon>Filobacillus</taxon>
    </lineage>
</organism>
<dbReference type="AlphaFoldDB" id="A0A4Y8IU51"/>
<dbReference type="CDD" id="cd07560">
    <property type="entry name" value="Peptidase_S41_CPP"/>
    <property type="match status" value="1"/>
</dbReference>
<dbReference type="InterPro" id="IPR029045">
    <property type="entry name" value="ClpP/crotonase-like_dom_sf"/>
</dbReference>
<accession>A0A4Y8IU51</accession>
<dbReference type="NCBIfam" id="TIGR00225">
    <property type="entry name" value="prc"/>
    <property type="match status" value="1"/>
</dbReference>
<keyword evidence="9" id="KW-1185">Reference proteome</keyword>
<evidence type="ECO:0000256" key="3">
    <source>
        <dbReference type="ARBA" id="ARBA00022801"/>
    </source>
</evidence>
<evidence type="ECO:0000259" key="7">
    <source>
        <dbReference type="PROSITE" id="PS50106"/>
    </source>
</evidence>
<evidence type="ECO:0000313" key="9">
    <source>
        <dbReference type="Proteomes" id="UP000297975"/>
    </source>
</evidence>
<evidence type="ECO:0000256" key="5">
    <source>
        <dbReference type="RuleBase" id="RU004404"/>
    </source>
</evidence>
<dbReference type="PANTHER" id="PTHR32060">
    <property type="entry name" value="TAIL-SPECIFIC PROTEASE"/>
    <property type="match status" value="1"/>
</dbReference>
<dbReference type="SUPFAM" id="SSF47090">
    <property type="entry name" value="PGBD-like"/>
    <property type="match status" value="1"/>
</dbReference>
<dbReference type="InterPro" id="IPR002477">
    <property type="entry name" value="Peptidoglycan-bd-like"/>
</dbReference>
<dbReference type="CDD" id="cd06782">
    <property type="entry name" value="cpPDZ_CPP-like"/>
    <property type="match status" value="1"/>
</dbReference>
<dbReference type="InterPro" id="IPR005151">
    <property type="entry name" value="Tail-specific_protease"/>
</dbReference>
<dbReference type="FunFam" id="2.30.42.10:FF:000063">
    <property type="entry name" value="Peptidase, S41 family"/>
    <property type="match status" value="1"/>
</dbReference>
<dbReference type="Gene3D" id="3.30.750.44">
    <property type="match status" value="1"/>
</dbReference>
<evidence type="ECO:0000256" key="6">
    <source>
        <dbReference type="SAM" id="MobiDB-lite"/>
    </source>
</evidence>
<keyword evidence="3 5" id="KW-0378">Hydrolase</keyword>
<dbReference type="SMART" id="SM00245">
    <property type="entry name" value="TSPc"/>
    <property type="match status" value="1"/>
</dbReference>
<dbReference type="InterPro" id="IPR004447">
    <property type="entry name" value="Peptidase_S41A"/>
</dbReference>
<dbReference type="InterPro" id="IPR041489">
    <property type="entry name" value="PDZ_6"/>
</dbReference>
<dbReference type="InterPro" id="IPR055210">
    <property type="entry name" value="CtpA/B_N"/>
</dbReference>
<dbReference type="GO" id="GO:0004175">
    <property type="term" value="F:endopeptidase activity"/>
    <property type="evidence" value="ECO:0007669"/>
    <property type="project" value="TreeGrafter"/>
</dbReference>
<dbReference type="Gene3D" id="3.90.226.10">
    <property type="entry name" value="2-enoyl-CoA Hydratase, Chain A, domain 1"/>
    <property type="match status" value="1"/>
</dbReference>
<dbReference type="SUPFAM" id="SSF50156">
    <property type="entry name" value="PDZ domain-like"/>
    <property type="match status" value="1"/>
</dbReference>
<name>A0A4Y8IU51_9BACI</name>
<dbReference type="GO" id="GO:0030288">
    <property type="term" value="C:outer membrane-bounded periplasmic space"/>
    <property type="evidence" value="ECO:0007669"/>
    <property type="project" value="TreeGrafter"/>
</dbReference>
<protein>
    <submittedName>
        <fullName evidence="8">PDZ domain-containing protein</fullName>
    </submittedName>
</protein>
<evidence type="ECO:0000256" key="2">
    <source>
        <dbReference type="ARBA" id="ARBA00022670"/>
    </source>
</evidence>
<dbReference type="Pfam" id="PF22694">
    <property type="entry name" value="CtpB_N-like"/>
    <property type="match status" value="1"/>
</dbReference>
<dbReference type="InterPro" id="IPR036034">
    <property type="entry name" value="PDZ_sf"/>
</dbReference>
<gene>
    <name evidence="8" type="ORF">E3U55_02340</name>
</gene>
<sequence>MNLSKKLLVMIVVLSLLVGGVVTAVTLEIINQDETVESDSKQTNNDDESSNEEEQHQNKESDKDNNEEVSSDMEIISYAMSLLEENYVDEISHEELIEGAIEGVVNKLDDPYSEYMDPETMKQFQSQIESTFEGIGAEVTKREGYITIVTPLKGTPAEKAGIRPNDRIIEVDGESLEGYTVFEAVTLIRGEKGTDVTLTIDRPGEEQPFEVVITRDTIPLTTVYSDVQTQDGKNVGVLQIRSFSEKTAEEFRTELEKLETEENIEGLVIDVRGNPGGLLNSVEDVLGHFLGDEQPYVQTTRRDQDPEPLYLKKTGSKDYPISVLVNEGSASASEILAAAMKEVGEYEVVGTTTFGKGTVQQTMRLGEGLLKVTVMKWLSPEGNPINEVGVEPSVEVKQPEYYYLTLIQAEEPLKRDANGEEVAKLQTMLEGIGYQPGRTDGYFDGQTETALENFQQSNDLEVTGVLNEKTEEALEQQILDAVNNPENDRQLQKAIDVLFE</sequence>
<dbReference type="RefSeq" id="WP_134338718.1">
    <property type="nucleotide sequence ID" value="NZ_SOPW01000002.1"/>
</dbReference>
<dbReference type="Pfam" id="PF03572">
    <property type="entry name" value="Peptidase_S41"/>
    <property type="match status" value="1"/>
</dbReference>
<dbReference type="Pfam" id="PF01471">
    <property type="entry name" value="PG_binding_1"/>
    <property type="match status" value="1"/>
</dbReference>
<reference evidence="8 9" key="1">
    <citation type="submission" date="2019-03" db="EMBL/GenBank/DDBJ databases">
        <authorList>
            <person name="He R.-H."/>
        </authorList>
    </citation>
    <scope>NUCLEOTIDE SEQUENCE [LARGE SCALE GENOMIC DNA]</scope>
    <source>
        <strain evidence="9">SH 714</strain>
    </source>
</reference>
<dbReference type="InterPro" id="IPR001478">
    <property type="entry name" value="PDZ"/>
</dbReference>
<dbReference type="GO" id="GO:0007165">
    <property type="term" value="P:signal transduction"/>
    <property type="evidence" value="ECO:0007669"/>
    <property type="project" value="TreeGrafter"/>
</dbReference>
<feature type="domain" description="PDZ" evidence="7">
    <location>
        <begin position="125"/>
        <end position="189"/>
    </location>
</feature>
<comment type="similarity">
    <text evidence="1 5">Belongs to the peptidase S41A family.</text>
</comment>
<dbReference type="SMART" id="SM00228">
    <property type="entry name" value="PDZ"/>
    <property type="match status" value="1"/>
</dbReference>
<dbReference type="Gene3D" id="1.10.101.10">
    <property type="entry name" value="PGBD-like superfamily/PGBD"/>
    <property type="match status" value="1"/>
</dbReference>
<dbReference type="PROSITE" id="PS50106">
    <property type="entry name" value="PDZ"/>
    <property type="match status" value="1"/>
</dbReference>
<dbReference type="SUPFAM" id="SSF52096">
    <property type="entry name" value="ClpP/crotonase"/>
    <property type="match status" value="1"/>
</dbReference>
<keyword evidence="4 5" id="KW-0720">Serine protease</keyword>
<comment type="caution">
    <text evidence="8">The sequence shown here is derived from an EMBL/GenBank/DDBJ whole genome shotgun (WGS) entry which is preliminary data.</text>
</comment>
<dbReference type="GO" id="GO:0008236">
    <property type="term" value="F:serine-type peptidase activity"/>
    <property type="evidence" value="ECO:0007669"/>
    <property type="project" value="UniProtKB-KW"/>
</dbReference>
<evidence type="ECO:0000256" key="1">
    <source>
        <dbReference type="ARBA" id="ARBA00009179"/>
    </source>
</evidence>
<dbReference type="Proteomes" id="UP000297975">
    <property type="component" value="Unassembled WGS sequence"/>
</dbReference>
<dbReference type="InterPro" id="IPR036366">
    <property type="entry name" value="PGBDSf"/>
</dbReference>
<dbReference type="GO" id="GO:0006508">
    <property type="term" value="P:proteolysis"/>
    <property type="evidence" value="ECO:0007669"/>
    <property type="project" value="UniProtKB-KW"/>
</dbReference>
<dbReference type="Pfam" id="PF17820">
    <property type="entry name" value="PDZ_6"/>
    <property type="match status" value="1"/>
</dbReference>
<proteinExistence type="inferred from homology"/>
<evidence type="ECO:0000256" key="4">
    <source>
        <dbReference type="ARBA" id="ARBA00022825"/>
    </source>
</evidence>
<keyword evidence="2 5" id="KW-0645">Protease</keyword>
<dbReference type="Gene3D" id="2.30.42.10">
    <property type="match status" value="1"/>
</dbReference>
<dbReference type="OrthoDB" id="9812068at2"/>
<dbReference type="EMBL" id="SOPW01000002">
    <property type="protein sequence ID" value="TFB24360.1"/>
    <property type="molecule type" value="Genomic_DNA"/>
</dbReference>
<evidence type="ECO:0000313" key="8">
    <source>
        <dbReference type="EMBL" id="TFB24360.1"/>
    </source>
</evidence>
<dbReference type="InterPro" id="IPR036365">
    <property type="entry name" value="PGBD-like_sf"/>
</dbReference>
<feature type="compositionally biased region" description="Basic and acidic residues" evidence="6">
    <location>
        <begin position="53"/>
        <end position="66"/>
    </location>
</feature>